<gene>
    <name evidence="2" type="ORF">SAMN05660413_00728</name>
</gene>
<keyword evidence="1" id="KW-0812">Transmembrane</keyword>
<reference evidence="2 3" key="1">
    <citation type="submission" date="2016-10" db="EMBL/GenBank/DDBJ databases">
        <authorList>
            <person name="de Groot N.N."/>
        </authorList>
    </citation>
    <scope>NUCLEOTIDE SEQUENCE [LARGE SCALE GENOMIC DNA]</scope>
    <source>
        <strain evidence="2 3">DSM 17794</strain>
    </source>
</reference>
<keyword evidence="3" id="KW-1185">Reference proteome</keyword>
<accession>A0A1I4YH17</accession>
<dbReference type="Proteomes" id="UP000199153">
    <property type="component" value="Unassembled WGS sequence"/>
</dbReference>
<feature type="transmembrane region" description="Helical" evidence="1">
    <location>
        <begin position="31"/>
        <end position="48"/>
    </location>
</feature>
<dbReference type="AlphaFoldDB" id="A0A1I4YH17"/>
<dbReference type="EMBL" id="FOVL01000003">
    <property type="protein sequence ID" value="SFN37297.1"/>
    <property type="molecule type" value="Genomic_DNA"/>
</dbReference>
<sequence length="54" mass="6139">MNKKTFENLMIAVIAAILLIVSYLGKEEFSSISLFPLILLFLSGKLFYKAENKQ</sequence>
<keyword evidence="1" id="KW-1133">Transmembrane helix</keyword>
<name>A0A1I4YH17_9FLAO</name>
<protein>
    <submittedName>
        <fullName evidence="2">Uncharacterized protein</fullName>
    </submittedName>
</protein>
<feature type="transmembrane region" description="Helical" evidence="1">
    <location>
        <begin position="7"/>
        <end position="25"/>
    </location>
</feature>
<dbReference type="STRING" id="287099.SAMN05660413_00728"/>
<proteinExistence type="predicted"/>
<evidence type="ECO:0000256" key="1">
    <source>
        <dbReference type="SAM" id="Phobius"/>
    </source>
</evidence>
<organism evidence="2 3">
    <name type="scientific">Salegentibacter flavus</name>
    <dbReference type="NCBI Taxonomy" id="287099"/>
    <lineage>
        <taxon>Bacteria</taxon>
        <taxon>Pseudomonadati</taxon>
        <taxon>Bacteroidota</taxon>
        <taxon>Flavobacteriia</taxon>
        <taxon>Flavobacteriales</taxon>
        <taxon>Flavobacteriaceae</taxon>
        <taxon>Salegentibacter</taxon>
    </lineage>
</organism>
<dbReference type="RefSeq" id="WP_175494748.1">
    <property type="nucleotide sequence ID" value="NZ_FOVL01000003.1"/>
</dbReference>
<evidence type="ECO:0000313" key="3">
    <source>
        <dbReference type="Proteomes" id="UP000199153"/>
    </source>
</evidence>
<evidence type="ECO:0000313" key="2">
    <source>
        <dbReference type="EMBL" id="SFN37297.1"/>
    </source>
</evidence>
<keyword evidence="1" id="KW-0472">Membrane</keyword>